<dbReference type="InterPro" id="IPR054637">
    <property type="entry name" value="Asr1405_Asl0597-like"/>
</dbReference>
<dbReference type="NCBIfam" id="NF045598">
    <property type="entry name" value="asr1405_asl0597"/>
    <property type="match status" value="1"/>
</dbReference>
<dbReference type="EMBL" id="NTFS01000405">
    <property type="protein sequence ID" value="PAX51389.1"/>
    <property type="molecule type" value="Genomic_DNA"/>
</dbReference>
<evidence type="ECO:0000313" key="1">
    <source>
        <dbReference type="EMBL" id="PAX51389.1"/>
    </source>
</evidence>
<comment type="caution">
    <text evidence="1">The sequence shown here is derived from an EMBL/GenBank/DDBJ whole genome shotgun (WGS) entry which is preliminary data.</text>
</comment>
<name>A0A2A2TD94_9CYAN</name>
<dbReference type="OrthoDB" id="515027at2"/>
<dbReference type="AlphaFoldDB" id="A0A2A2TD94"/>
<reference evidence="1 2" key="1">
    <citation type="submission" date="2017-08" db="EMBL/GenBank/DDBJ databases">
        <title>Draft genome sequence of filamentous cyanobacterium Calothrix elsteri CCALA 953.</title>
        <authorList>
            <person name="Gagunashvili A.N."/>
            <person name="Elster J."/>
            <person name="Andresson O.S."/>
        </authorList>
    </citation>
    <scope>NUCLEOTIDE SEQUENCE [LARGE SCALE GENOMIC DNA]</scope>
    <source>
        <strain evidence="1 2">CCALA 953</strain>
    </source>
</reference>
<protein>
    <submittedName>
        <fullName evidence="1">Uncharacterized protein</fullName>
    </submittedName>
</protein>
<proteinExistence type="predicted"/>
<sequence>MSAPVNSESLDAQVINVPLAERWRIYHRLQELMIPCWCDADGSLRVQINNILTAILVRSTLMQFFASRGELIDWLEQCWKL</sequence>
<keyword evidence="2" id="KW-1185">Reference proteome</keyword>
<organism evidence="1 2">
    <name type="scientific">Brunnivagina elsteri CCALA 953</name>
    <dbReference type="NCBI Taxonomy" id="987040"/>
    <lineage>
        <taxon>Bacteria</taxon>
        <taxon>Bacillati</taxon>
        <taxon>Cyanobacteriota</taxon>
        <taxon>Cyanophyceae</taxon>
        <taxon>Nostocales</taxon>
        <taxon>Calotrichaceae</taxon>
        <taxon>Brunnivagina</taxon>
    </lineage>
</organism>
<dbReference type="RefSeq" id="WP_095724263.1">
    <property type="nucleotide sequence ID" value="NZ_NTFS01000405.1"/>
</dbReference>
<evidence type="ECO:0000313" key="2">
    <source>
        <dbReference type="Proteomes" id="UP000218238"/>
    </source>
</evidence>
<gene>
    <name evidence="1" type="ORF">CK510_25055</name>
</gene>
<dbReference type="Proteomes" id="UP000218238">
    <property type="component" value="Unassembled WGS sequence"/>
</dbReference>
<accession>A0A2A2TD94</accession>